<comment type="caution">
    <text evidence="5">The sequence shown here is derived from an EMBL/GenBank/DDBJ whole genome shotgun (WGS) entry which is preliminary data.</text>
</comment>
<dbReference type="InterPro" id="IPR013736">
    <property type="entry name" value="Xaa-Pro_dipept_C"/>
</dbReference>
<keyword evidence="1" id="KW-0378">Hydrolase</keyword>
<dbReference type="OrthoDB" id="9806163at2"/>
<name>A0A2N8KUK8_9BURK</name>
<dbReference type="InterPro" id="IPR005674">
    <property type="entry name" value="CocE/Ser_esterase"/>
</dbReference>
<dbReference type="Pfam" id="PF08530">
    <property type="entry name" value="PepX_C"/>
    <property type="match status" value="1"/>
</dbReference>
<sequence length="808" mass="90828">MGDTSAASARRRPFGPSERFILLGLCWASLMSATAWAQAPSAGKPSVRAVAAEEETQLPEMAAMRAWAQRVLTESPNPEASTTPSPQGPGNAARGVDWLNRMRLQLVAEDATGALDSLRRLREDQVRQGQAEPQLSYLNYEIYARALRLSQAEGSAGFAAAFNSTYTQVLHALSDLQAMRVERSFAYNLERGEQDWRTQLKAAPLDASVHLTQEQIKARVRAYQPWLVFRSVLPLMPPLLQAEEERRYLREQAQVRGPDGTTLSAFVMRPRNAPARLPATLVFSIYADEQDLWRQARNAAQRGYVGVAAYSRGKAGSPEVIAPYEFEHRDVNAVIDWMARQPWSDGRVGMFGGSYDGFAQWAALKRPHPALKTIVPYVAAMPGQGLPMENNVGLNANYGWAFYVGNHAYLDKTSYFDSQRWNRLADRWYESGRPHRDIDQIDGQANPWLQRWLQHPSYDGYWQSMVPQGRDYARIDIPVLSITGYYDDGQISALEYLRQHETHHPRPNHVLLIGPYDHGGAQSSFKAPVLRGYAIDPVAQFDTQELTFQWLDHQLKGGPRPALLKDRINYQVMGTNRWLHAPSLNALHRQNQRLYLSLSADGRSTELTPDRRQRAHGFEQTLDLADRQHSSNTDYYPAPILRRELDTSSGYTFVSAPLKQAMNLAGRFSGELHLVINKRDVDLGLVLYELTAQGDYLHLSYFLGRASHARDMSQRRLLTPGRVQRIPFERTRMVARHLQAGSRLVLQVNVNKNSGAQVNHGTGKPVSEESTADAGDPLHIRWLSSSFIQLPISKAVQPEDEGSSASSR</sequence>
<dbReference type="AlphaFoldDB" id="A0A2N8KUK8"/>
<evidence type="ECO:0000259" key="4">
    <source>
        <dbReference type="SMART" id="SM00939"/>
    </source>
</evidence>
<protein>
    <submittedName>
        <fullName evidence="5">Esterase</fullName>
    </submittedName>
</protein>
<dbReference type="NCBIfam" id="TIGR00976">
    <property type="entry name" value="CocE_NonD"/>
    <property type="match status" value="1"/>
</dbReference>
<keyword evidence="3" id="KW-0732">Signal</keyword>
<dbReference type="Gene3D" id="2.60.120.260">
    <property type="entry name" value="Galactose-binding domain-like"/>
    <property type="match status" value="1"/>
</dbReference>
<dbReference type="SUPFAM" id="SSF53474">
    <property type="entry name" value="alpha/beta-Hydrolases"/>
    <property type="match status" value="1"/>
</dbReference>
<feature type="chain" id="PRO_5015002917" evidence="3">
    <location>
        <begin position="38"/>
        <end position="808"/>
    </location>
</feature>
<dbReference type="InterPro" id="IPR000383">
    <property type="entry name" value="Xaa-Pro-like_dom"/>
</dbReference>
<evidence type="ECO:0000313" key="5">
    <source>
        <dbReference type="EMBL" id="PND37149.1"/>
    </source>
</evidence>
<evidence type="ECO:0000256" key="2">
    <source>
        <dbReference type="SAM" id="MobiDB-lite"/>
    </source>
</evidence>
<dbReference type="InterPro" id="IPR029058">
    <property type="entry name" value="AB_hydrolase_fold"/>
</dbReference>
<proteinExistence type="predicted"/>
<dbReference type="Proteomes" id="UP000235916">
    <property type="component" value="Unassembled WGS sequence"/>
</dbReference>
<feature type="compositionally biased region" description="Polar residues" evidence="2">
    <location>
        <begin position="74"/>
        <end position="85"/>
    </location>
</feature>
<gene>
    <name evidence="5" type="ORF">C1O66_06105</name>
</gene>
<evidence type="ECO:0000256" key="1">
    <source>
        <dbReference type="ARBA" id="ARBA00022801"/>
    </source>
</evidence>
<organism evidence="5 6">
    <name type="scientific">Kinneretia aquatilis</name>
    <dbReference type="NCBI Taxonomy" id="2070761"/>
    <lineage>
        <taxon>Bacteria</taxon>
        <taxon>Pseudomonadati</taxon>
        <taxon>Pseudomonadota</taxon>
        <taxon>Betaproteobacteria</taxon>
        <taxon>Burkholderiales</taxon>
        <taxon>Sphaerotilaceae</taxon>
        <taxon>Roseateles</taxon>
    </lineage>
</organism>
<dbReference type="InterPro" id="IPR008979">
    <property type="entry name" value="Galactose-bd-like_sf"/>
</dbReference>
<dbReference type="Gene3D" id="3.40.50.1820">
    <property type="entry name" value="alpha/beta hydrolase"/>
    <property type="match status" value="1"/>
</dbReference>
<evidence type="ECO:0000313" key="6">
    <source>
        <dbReference type="Proteomes" id="UP000235916"/>
    </source>
</evidence>
<dbReference type="SMART" id="SM00939">
    <property type="entry name" value="PepX_C"/>
    <property type="match status" value="1"/>
</dbReference>
<dbReference type="Pfam" id="PF02129">
    <property type="entry name" value="Peptidase_S15"/>
    <property type="match status" value="1"/>
</dbReference>
<feature type="region of interest" description="Disordered" evidence="2">
    <location>
        <begin position="74"/>
        <end position="94"/>
    </location>
</feature>
<evidence type="ECO:0000256" key="3">
    <source>
        <dbReference type="SAM" id="SignalP"/>
    </source>
</evidence>
<reference evidence="5 6" key="1">
    <citation type="submission" date="2018-01" db="EMBL/GenBank/DDBJ databases">
        <title>Draft genome sequence of Paucibacter aquatile CR182 isolated from freshwater of the Nakdong River.</title>
        <authorList>
            <person name="Choi A."/>
            <person name="Chung E.J."/>
        </authorList>
    </citation>
    <scope>NUCLEOTIDE SEQUENCE [LARGE SCALE GENOMIC DNA]</scope>
    <source>
        <strain evidence="5 6">CR182</strain>
    </source>
</reference>
<feature type="domain" description="Xaa-Pro dipeptidyl-peptidase C-terminal" evidence="4">
    <location>
        <begin position="548"/>
        <end position="781"/>
    </location>
</feature>
<feature type="signal peptide" evidence="3">
    <location>
        <begin position="1"/>
        <end position="37"/>
    </location>
</feature>
<accession>A0A2N8KUK8</accession>
<dbReference type="EMBL" id="POSP01000003">
    <property type="protein sequence ID" value="PND37149.1"/>
    <property type="molecule type" value="Genomic_DNA"/>
</dbReference>
<dbReference type="Gene3D" id="1.10.3020.10">
    <property type="entry name" value="alpha-amino acid ester hydrolase ( Helical cap domain)"/>
    <property type="match status" value="1"/>
</dbReference>
<dbReference type="GO" id="GO:0008239">
    <property type="term" value="F:dipeptidyl-peptidase activity"/>
    <property type="evidence" value="ECO:0007669"/>
    <property type="project" value="InterPro"/>
</dbReference>
<keyword evidence="6" id="KW-1185">Reference proteome</keyword>
<dbReference type="SUPFAM" id="SSF49785">
    <property type="entry name" value="Galactose-binding domain-like"/>
    <property type="match status" value="1"/>
</dbReference>